<protein>
    <submittedName>
        <fullName evidence="1">Uncharacterized protein</fullName>
    </submittedName>
</protein>
<name>A0A0M6Y5F2_9HYPH</name>
<dbReference type="Proteomes" id="UP000048926">
    <property type="component" value="Unassembled WGS sequence"/>
</dbReference>
<dbReference type="AlphaFoldDB" id="A0A0M6Y5F2"/>
<reference evidence="2" key="1">
    <citation type="submission" date="2015-07" db="EMBL/GenBank/DDBJ databases">
        <authorList>
            <person name="Rodrigo-Torres Lidia"/>
            <person name="Arahal R.David."/>
        </authorList>
    </citation>
    <scope>NUCLEOTIDE SEQUENCE [LARGE SCALE GENOMIC DNA]</scope>
    <source>
        <strain evidence="2">CECT 4801</strain>
    </source>
</reference>
<keyword evidence="2" id="KW-1185">Reference proteome</keyword>
<sequence>MHDQKEIEVSALDFQEAVCRLPAMKRSPRGVRGNIPKDTLLSPDPEGVFVQTPVMSTLVIGTQSWATEISVDAWRLAELTKTLKKLGATIQSDKLGLSVAGKELLIRFNKTKLHLPAYEPK</sequence>
<dbReference type="RefSeq" id="WP_055658309.1">
    <property type="nucleotide sequence ID" value="NZ_CXST01000002.1"/>
</dbReference>
<organism evidence="1 2">
    <name type="scientific">Roseibium aggregatum</name>
    <dbReference type="NCBI Taxonomy" id="187304"/>
    <lineage>
        <taxon>Bacteria</taxon>
        <taxon>Pseudomonadati</taxon>
        <taxon>Pseudomonadota</taxon>
        <taxon>Alphaproteobacteria</taxon>
        <taxon>Hyphomicrobiales</taxon>
        <taxon>Stappiaceae</taxon>
        <taxon>Roseibium</taxon>
    </lineage>
</organism>
<gene>
    <name evidence="1" type="ORF">LAL4801_03762</name>
</gene>
<evidence type="ECO:0000313" key="1">
    <source>
        <dbReference type="EMBL" id="CTQ45312.1"/>
    </source>
</evidence>
<dbReference type="EMBL" id="CXST01000002">
    <property type="protein sequence ID" value="CTQ45312.1"/>
    <property type="molecule type" value="Genomic_DNA"/>
</dbReference>
<proteinExistence type="predicted"/>
<accession>A0A0M6Y5F2</accession>
<evidence type="ECO:0000313" key="2">
    <source>
        <dbReference type="Proteomes" id="UP000048926"/>
    </source>
</evidence>